<accession>A0A6A6GUQ1</accession>
<keyword evidence="1" id="KW-0547">Nucleotide-binding</keyword>
<dbReference type="GO" id="GO:0048312">
    <property type="term" value="P:intracellular distribution of mitochondria"/>
    <property type="evidence" value="ECO:0007669"/>
    <property type="project" value="TreeGrafter"/>
</dbReference>
<dbReference type="InterPro" id="IPR022812">
    <property type="entry name" value="Dynamin"/>
</dbReference>
<dbReference type="OrthoDB" id="415706at2759"/>
<dbReference type="GO" id="GO:0008017">
    <property type="term" value="F:microtubule binding"/>
    <property type="evidence" value="ECO:0007669"/>
    <property type="project" value="TreeGrafter"/>
</dbReference>
<dbReference type="Proteomes" id="UP000800092">
    <property type="component" value="Unassembled WGS sequence"/>
</dbReference>
<dbReference type="GO" id="GO:0000266">
    <property type="term" value="P:mitochondrial fission"/>
    <property type="evidence" value="ECO:0007669"/>
    <property type="project" value="TreeGrafter"/>
</dbReference>
<keyword evidence="2" id="KW-0342">GTP-binding</keyword>
<dbReference type="Pfam" id="PF00350">
    <property type="entry name" value="Dynamin_N"/>
    <property type="match status" value="1"/>
</dbReference>
<dbReference type="SMART" id="SM00053">
    <property type="entry name" value="DYNc"/>
    <property type="match status" value="1"/>
</dbReference>
<dbReference type="GO" id="GO:0006897">
    <property type="term" value="P:endocytosis"/>
    <property type="evidence" value="ECO:0007669"/>
    <property type="project" value="TreeGrafter"/>
</dbReference>
<keyword evidence="7" id="KW-1185">Reference proteome</keyword>
<dbReference type="GO" id="GO:0005525">
    <property type="term" value="F:GTP binding"/>
    <property type="evidence" value="ECO:0007669"/>
    <property type="project" value="InterPro"/>
</dbReference>
<evidence type="ECO:0000313" key="7">
    <source>
        <dbReference type="Proteomes" id="UP000800092"/>
    </source>
</evidence>
<feature type="compositionally biased region" description="Basic and acidic residues" evidence="3">
    <location>
        <begin position="425"/>
        <end position="438"/>
    </location>
</feature>
<dbReference type="Gene3D" id="3.40.50.300">
    <property type="entry name" value="P-loop containing nucleotide triphosphate hydrolases"/>
    <property type="match status" value="1"/>
</dbReference>
<proteinExistence type="predicted"/>
<feature type="compositionally biased region" description="Acidic residues" evidence="3">
    <location>
        <begin position="454"/>
        <end position="463"/>
    </location>
</feature>
<sequence length="767" mass="86469">MDSNFSTTSLDTLQNAEQRKVLDVVDGFRRSGLSSILNLPQIVVCGDQSSGKSSVLEAITEIPFPRKENLCTRFATEIILKRDDETAVTTTITPDKTRPQAEQDKLHGFRKRVENLRDFAGLVEEATILMGLDNAKNSATKAFTRDVLGVEICGPDRPQLTLVDLPGVIQASSSEATDADVDLIQQLVKDYIANERTIILAVVSAKNDFNNQIVSRYCRDVDRDGSRTLGIVTKPDWLVKGSANEQWWVSLAQKKSVYFRLGWHMLKNRSEDAMSCTFQERNSAEKVFFSTSTYQDLPRDMLGIETLRTKLSKLLHNHLKKELPNLKKELLDELSKTESELSALGAKRATIAEQRQLLTAISMEFYELVSSAVMGHYEQAFFGPIDTKTSLSATTNLRRLRAVVQDLNLKFAKSMRFRGHKYSVSRKESSRPIEEGIVPKDGSGGEDYVIDSLGEPEDKDSDLDGGATKPPVDSHSHEDDDGGRHDLTTGPIRLTRTQAEDWVLKVLKRSRGRELPGNFNPMLISHLFWEQSEPWKKLANDHIDEIAKKCTKFVRLALENVATEDVCGRIWEFKVENALNNALIGSRAELAKVLKDKSRHPITYNHYYTMTIQKERRRNYSRLLDKATTTATEFLNVQQFNKGTLGPTTKSFISPQKLQQALDETIVLDMDGFSAIEALDSQQAYYKDEMKYFIGVITKQVIERHLVDPLPTSVLSPSIIAGLSDNEVAFLAAEPDDIVSRRTFLEERKQMLEKGQQTFRRAMGGLY</sequence>
<dbReference type="GO" id="GO:0016020">
    <property type="term" value="C:membrane"/>
    <property type="evidence" value="ECO:0007669"/>
    <property type="project" value="TreeGrafter"/>
</dbReference>
<evidence type="ECO:0000259" key="4">
    <source>
        <dbReference type="PROSITE" id="PS51388"/>
    </source>
</evidence>
<gene>
    <name evidence="6" type="ORF">EV356DRAFT_537251</name>
</gene>
<dbReference type="GO" id="GO:0016559">
    <property type="term" value="P:peroxisome fission"/>
    <property type="evidence" value="ECO:0007669"/>
    <property type="project" value="TreeGrafter"/>
</dbReference>
<dbReference type="InterPro" id="IPR045063">
    <property type="entry name" value="Dynamin_N"/>
</dbReference>
<dbReference type="GO" id="GO:0003924">
    <property type="term" value="F:GTPase activity"/>
    <property type="evidence" value="ECO:0007669"/>
    <property type="project" value="InterPro"/>
</dbReference>
<dbReference type="FunFam" id="3.40.50.300:FF:001425">
    <property type="entry name" value="Dynamin GTPase, putative"/>
    <property type="match status" value="1"/>
</dbReference>
<feature type="domain" description="GED" evidence="4">
    <location>
        <begin position="675"/>
        <end position="767"/>
    </location>
</feature>
<dbReference type="InterPro" id="IPR030381">
    <property type="entry name" value="G_DYNAMIN_dom"/>
</dbReference>
<dbReference type="PANTHER" id="PTHR11566">
    <property type="entry name" value="DYNAMIN"/>
    <property type="match status" value="1"/>
</dbReference>
<dbReference type="CDD" id="cd08771">
    <property type="entry name" value="DLP_1"/>
    <property type="match status" value="1"/>
</dbReference>
<dbReference type="InterPro" id="IPR000375">
    <property type="entry name" value="Dynamin_stalk"/>
</dbReference>
<evidence type="ECO:0000259" key="5">
    <source>
        <dbReference type="PROSITE" id="PS51718"/>
    </source>
</evidence>
<protein>
    <submittedName>
        <fullName evidence="6">Dynamin family protein</fullName>
    </submittedName>
</protein>
<evidence type="ECO:0000256" key="2">
    <source>
        <dbReference type="ARBA" id="ARBA00023134"/>
    </source>
</evidence>
<dbReference type="InterPro" id="IPR027417">
    <property type="entry name" value="P-loop_NTPase"/>
</dbReference>
<evidence type="ECO:0000256" key="3">
    <source>
        <dbReference type="SAM" id="MobiDB-lite"/>
    </source>
</evidence>
<dbReference type="GO" id="GO:0005874">
    <property type="term" value="C:microtubule"/>
    <property type="evidence" value="ECO:0007669"/>
    <property type="project" value="TreeGrafter"/>
</dbReference>
<feature type="compositionally biased region" description="Basic and acidic residues" evidence="3">
    <location>
        <begin position="472"/>
        <end position="487"/>
    </location>
</feature>
<feature type="domain" description="Dynamin-type G" evidence="5">
    <location>
        <begin position="36"/>
        <end position="324"/>
    </location>
</feature>
<dbReference type="PROSITE" id="PS51388">
    <property type="entry name" value="GED"/>
    <property type="match status" value="1"/>
</dbReference>
<dbReference type="InterPro" id="IPR020850">
    <property type="entry name" value="GED_dom"/>
</dbReference>
<dbReference type="EMBL" id="ML991864">
    <property type="protein sequence ID" value="KAF2229407.1"/>
    <property type="molecule type" value="Genomic_DNA"/>
</dbReference>
<organism evidence="6 7">
    <name type="scientific">Viridothelium virens</name>
    <name type="common">Speckled blister lichen</name>
    <name type="synonym">Trypethelium virens</name>
    <dbReference type="NCBI Taxonomy" id="1048519"/>
    <lineage>
        <taxon>Eukaryota</taxon>
        <taxon>Fungi</taxon>
        <taxon>Dikarya</taxon>
        <taxon>Ascomycota</taxon>
        <taxon>Pezizomycotina</taxon>
        <taxon>Dothideomycetes</taxon>
        <taxon>Dothideomycetes incertae sedis</taxon>
        <taxon>Trypetheliales</taxon>
        <taxon>Trypetheliaceae</taxon>
        <taxon>Viridothelium</taxon>
    </lineage>
</organism>
<evidence type="ECO:0000256" key="1">
    <source>
        <dbReference type="ARBA" id="ARBA00022741"/>
    </source>
</evidence>
<dbReference type="PROSITE" id="PS51718">
    <property type="entry name" value="G_DYNAMIN_2"/>
    <property type="match status" value="1"/>
</dbReference>
<dbReference type="GO" id="GO:0005739">
    <property type="term" value="C:mitochondrion"/>
    <property type="evidence" value="ECO:0007669"/>
    <property type="project" value="TreeGrafter"/>
</dbReference>
<evidence type="ECO:0000313" key="6">
    <source>
        <dbReference type="EMBL" id="KAF2229407.1"/>
    </source>
</evidence>
<dbReference type="PANTHER" id="PTHR11566:SF66">
    <property type="entry name" value="INTERFERON-INDUCED GTP-BINDING PROTEIN MX"/>
    <property type="match status" value="1"/>
</dbReference>
<dbReference type="PRINTS" id="PR00195">
    <property type="entry name" value="DYNAMIN"/>
</dbReference>
<reference evidence="6" key="1">
    <citation type="journal article" date="2020" name="Stud. Mycol.">
        <title>101 Dothideomycetes genomes: a test case for predicting lifestyles and emergence of pathogens.</title>
        <authorList>
            <person name="Haridas S."/>
            <person name="Albert R."/>
            <person name="Binder M."/>
            <person name="Bloem J."/>
            <person name="Labutti K."/>
            <person name="Salamov A."/>
            <person name="Andreopoulos B."/>
            <person name="Baker S."/>
            <person name="Barry K."/>
            <person name="Bills G."/>
            <person name="Bluhm B."/>
            <person name="Cannon C."/>
            <person name="Castanera R."/>
            <person name="Culley D."/>
            <person name="Daum C."/>
            <person name="Ezra D."/>
            <person name="Gonzalez J."/>
            <person name="Henrissat B."/>
            <person name="Kuo A."/>
            <person name="Liang C."/>
            <person name="Lipzen A."/>
            <person name="Lutzoni F."/>
            <person name="Magnuson J."/>
            <person name="Mondo S."/>
            <person name="Nolan M."/>
            <person name="Ohm R."/>
            <person name="Pangilinan J."/>
            <person name="Park H.-J."/>
            <person name="Ramirez L."/>
            <person name="Alfaro M."/>
            <person name="Sun H."/>
            <person name="Tritt A."/>
            <person name="Yoshinaga Y."/>
            <person name="Zwiers L.-H."/>
            <person name="Turgeon B."/>
            <person name="Goodwin S."/>
            <person name="Spatafora J."/>
            <person name="Crous P."/>
            <person name="Grigoriev I."/>
        </authorList>
    </citation>
    <scope>NUCLEOTIDE SEQUENCE</scope>
    <source>
        <strain evidence="6">Tuck. ex Michener</strain>
    </source>
</reference>
<dbReference type="AlphaFoldDB" id="A0A6A6GUQ1"/>
<dbReference type="InterPro" id="IPR001401">
    <property type="entry name" value="Dynamin_GTPase"/>
</dbReference>
<dbReference type="SUPFAM" id="SSF52540">
    <property type="entry name" value="P-loop containing nucleoside triphosphate hydrolases"/>
    <property type="match status" value="1"/>
</dbReference>
<feature type="region of interest" description="Disordered" evidence="3">
    <location>
        <begin position="423"/>
        <end position="491"/>
    </location>
</feature>
<name>A0A6A6GUQ1_VIRVR</name>
<dbReference type="Pfam" id="PF01031">
    <property type="entry name" value="Dynamin_M"/>
    <property type="match status" value="1"/>
</dbReference>